<dbReference type="GO" id="GO:0046872">
    <property type="term" value="F:metal ion binding"/>
    <property type="evidence" value="ECO:0007669"/>
    <property type="project" value="UniProtKB-KW"/>
</dbReference>
<evidence type="ECO:0000313" key="3">
    <source>
        <dbReference type="EMBL" id="KHE93139.1"/>
    </source>
</evidence>
<dbReference type="SUPFAM" id="SSF54593">
    <property type="entry name" value="Glyoxalase/Bleomycin resistance protein/Dihydroxybiphenyl dioxygenase"/>
    <property type="match status" value="1"/>
</dbReference>
<dbReference type="InterPro" id="IPR037523">
    <property type="entry name" value="VOC_core"/>
</dbReference>
<protein>
    <submittedName>
        <fullName evidence="3">Putative lyase</fullName>
    </submittedName>
</protein>
<evidence type="ECO:0000313" key="4">
    <source>
        <dbReference type="Proteomes" id="UP000030652"/>
    </source>
</evidence>
<keyword evidence="3" id="KW-0456">Lyase</keyword>
<gene>
    <name evidence="3" type="ORF">SCABRO_01058</name>
</gene>
<dbReference type="PROSITE" id="PS51819">
    <property type="entry name" value="VOC"/>
    <property type="match status" value="1"/>
</dbReference>
<dbReference type="InterPro" id="IPR029068">
    <property type="entry name" value="Glyas_Bleomycin-R_OHBP_Dase"/>
</dbReference>
<dbReference type="PANTHER" id="PTHR43048:SF5">
    <property type="entry name" value="BLR5325 PROTEIN"/>
    <property type="match status" value="1"/>
</dbReference>
<evidence type="ECO:0000256" key="1">
    <source>
        <dbReference type="ARBA" id="ARBA00022723"/>
    </source>
</evidence>
<dbReference type="eggNOG" id="COG0346">
    <property type="taxonomic scope" value="Bacteria"/>
</dbReference>
<dbReference type="Proteomes" id="UP000030652">
    <property type="component" value="Unassembled WGS sequence"/>
</dbReference>
<accession>A0A0B0EKN4</accession>
<dbReference type="Pfam" id="PF00903">
    <property type="entry name" value="Glyoxalase"/>
    <property type="match status" value="1"/>
</dbReference>
<evidence type="ECO:0000259" key="2">
    <source>
        <dbReference type="PROSITE" id="PS51819"/>
    </source>
</evidence>
<dbReference type="InterPro" id="IPR051785">
    <property type="entry name" value="MMCE/EMCE_epimerase"/>
</dbReference>
<dbReference type="EMBL" id="JRYO01000071">
    <property type="protein sequence ID" value="KHE93139.1"/>
    <property type="molecule type" value="Genomic_DNA"/>
</dbReference>
<keyword evidence="1" id="KW-0479">Metal-binding</keyword>
<dbReference type="GO" id="GO:0016829">
    <property type="term" value="F:lyase activity"/>
    <property type="evidence" value="ECO:0007669"/>
    <property type="project" value="UniProtKB-KW"/>
</dbReference>
<comment type="caution">
    <text evidence="3">The sequence shown here is derived from an EMBL/GenBank/DDBJ whole genome shotgun (WGS) entry which is preliminary data.</text>
</comment>
<dbReference type="GO" id="GO:0004493">
    <property type="term" value="F:methylmalonyl-CoA epimerase activity"/>
    <property type="evidence" value="ECO:0007669"/>
    <property type="project" value="TreeGrafter"/>
</dbReference>
<dbReference type="GO" id="GO:0046491">
    <property type="term" value="P:L-methylmalonyl-CoA metabolic process"/>
    <property type="evidence" value="ECO:0007669"/>
    <property type="project" value="TreeGrafter"/>
</dbReference>
<organism evidence="3 4">
    <name type="scientific">Candidatus Scalindua brodae</name>
    <dbReference type="NCBI Taxonomy" id="237368"/>
    <lineage>
        <taxon>Bacteria</taxon>
        <taxon>Pseudomonadati</taxon>
        <taxon>Planctomycetota</taxon>
        <taxon>Candidatus Brocadiia</taxon>
        <taxon>Candidatus Brocadiales</taxon>
        <taxon>Candidatus Scalinduaceae</taxon>
        <taxon>Candidatus Scalindua</taxon>
    </lineage>
</organism>
<feature type="domain" description="VOC" evidence="2">
    <location>
        <begin position="20"/>
        <end position="159"/>
    </location>
</feature>
<dbReference type="InterPro" id="IPR004360">
    <property type="entry name" value="Glyas_Fos-R_dOase_dom"/>
</dbReference>
<dbReference type="PANTHER" id="PTHR43048">
    <property type="entry name" value="METHYLMALONYL-COA EPIMERASE"/>
    <property type="match status" value="1"/>
</dbReference>
<reference evidence="3 4" key="1">
    <citation type="submission" date="2014-10" db="EMBL/GenBank/DDBJ databases">
        <title>Draft genome of anammox bacterium scalindua brodae, obtained using differential coverage binning of sequence data from two enrichment reactors.</title>
        <authorList>
            <person name="Speth D.R."/>
            <person name="Russ L."/>
            <person name="Kartal B."/>
            <person name="Op den Camp H.J."/>
            <person name="Dutilh B.E."/>
            <person name="Jetten M.S."/>
        </authorList>
    </citation>
    <scope>NUCLEOTIDE SEQUENCE [LARGE SCALE GENOMIC DNA]</scope>
    <source>
        <strain evidence="3">RU1</strain>
    </source>
</reference>
<dbReference type="AlphaFoldDB" id="A0A0B0EKN4"/>
<sequence length="159" mass="18011">MPESGPYGRRIRIKIKMLKNINHVNIVVSNLDETKAFFILLGFEVGDEAELSGEWISSIVGLPDVEARYVTLSLPNTETNLELIEYASPPSGKDPYMDRANQIGFRHIAFEVDNIDDEVSRLKDKGIKFLSAVHTYPNTGKQLVYLWGPDRILLELAQY</sequence>
<dbReference type="Gene3D" id="3.10.180.10">
    <property type="entry name" value="2,3-Dihydroxybiphenyl 1,2-Dioxygenase, domain 1"/>
    <property type="match status" value="1"/>
</dbReference>
<proteinExistence type="predicted"/>
<name>A0A0B0EKN4_9BACT</name>